<gene>
    <name evidence="3" type="ORF">JX001_07690</name>
</gene>
<dbReference type="Proteomes" id="UP000662957">
    <property type="component" value="Chromosome"/>
</dbReference>
<dbReference type="PROSITE" id="PS50943">
    <property type="entry name" value="HTH_CROC1"/>
    <property type="match status" value="1"/>
</dbReference>
<dbReference type="CDD" id="cd00093">
    <property type="entry name" value="HTH_XRE"/>
    <property type="match status" value="1"/>
</dbReference>
<dbReference type="Pfam" id="PF13560">
    <property type="entry name" value="HTH_31"/>
    <property type="match status" value="1"/>
</dbReference>
<organism evidence="3 4">
    <name type="scientific">Brevundimonas fontaquae</name>
    <dbReference type="NCBI Taxonomy" id="2813778"/>
    <lineage>
        <taxon>Bacteria</taxon>
        <taxon>Pseudomonadati</taxon>
        <taxon>Pseudomonadota</taxon>
        <taxon>Alphaproteobacteria</taxon>
        <taxon>Caulobacterales</taxon>
        <taxon>Caulobacteraceae</taxon>
        <taxon>Brevundimonas</taxon>
    </lineage>
</organism>
<dbReference type="InterPro" id="IPR001387">
    <property type="entry name" value="Cro/C1-type_HTH"/>
</dbReference>
<evidence type="ECO:0000256" key="1">
    <source>
        <dbReference type="SAM" id="MobiDB-lite"/>
    </source>
</evidence>
<dbReference type="Gene3D" id="1.10.260.40">
    <property type="entry name" value="lambda repressor-like DNA-binding domains"/>
    <property type="match status" value="1"/>
</dbReference>
<name>A0ABX7LVB9_9CAUL</name>
<feature type="compositionally biased region" description="Basic and acidic residues" evidence="1">
    <location>
        <begin position="97"/>
        <end position="106"/>
    </location>
</feature>
<evidence type="ECO:0000259" key="2">
    <source>
        <dbReference type="PROSITE" id="PS50943"/>
    </source>
</evidence>
<dbReference type="SMART" id="SM00530">
    <property type="entry name" value="HTH_XRE"/>
    <property type="match status" value="1"/>
</dbReference>
<accession>A0ABX7LVB9</accession>
<feature type="domain" description="HTH cro/C1-type" evidence="2">
    <location>
        <begin position="20"/>
        <end position="72"/>
    </location>
</feature>
<protein>
    <submittedName>
        <fullName evidence="3">Helix-turn-helix domain-containing protein</fullName>
    </submittedName>
</protein>
<dbReference type="InterPro" id="IPR010982">
    <property type="entry name" value="Lambda_DNA-bd_dom_sf"/>
</dbReference>
<dbReference type="RefSeq" id="WP_161638700.1">
    <property type="nucleotide sequence ID" value="NZ_CP070968.1"/>
</dbReference>
<dbReference type="EMBL" id="CP070968">
    <property type="protein sequence ID" value="QSF55650.1"/>
    <property type="molecule type" value="Genomic_DNA"/>
</dbReference>
<proteinExistence type="predicted"/>
<dbReference type="SUPFAM" id="SSF47413">
    <property type="entry name" value="lambda repressor-like DNA-binding domains"/>
    <property type="match status" value="1"/>
</dbReference>
<feature type="region of interest" description="Disordered" evidence="1">
    <location>
        <begin position="77"/>
        <end position="119"/>
    </location>
</feature>
<evidence type="ECO:0000313" key="4">
    <source>
        <dbReference type="Proteomes" id="UP000662957"/>
    </source>
</evidence>
<evidence type="ECO:0000313" key="3">
    <source>
        <dbReference type="EMBL" id="QSF55650.1"/>
    </source>
</evidence>
<reference evidence="3 4" key="1">
    <citation type="submission" date="2021-02" db="EMBL/GenBank/DDBJ databases">
        <title>Brevundimonas sp. CS1 genome sequence.</title>
        <authorList>
            <person name="Lee K."/>
            <person name="Choi Y.-J."/>
            <person name="Son H.-R."/>
        </authorList>
    </citation>
    <scope>NUCLEOTIDE SEQUENCE [LARGE SCALE GENOMIC DNA]</scope>
    <source>
        <strain evidence="3 4">CS1</strain>
    </source>
</reference>
<sequence length="119" mass="13151">MKITNLTTDDVALAEFGRRMADARLTRGMTQAQFAQAAGVSKRTIERLEDGGSVQVANLVRCLRALDRLEGLERLLPETPPNPIDLLERHGKTRQRARPDADEGRDAGAAAPWTWGDEQ</sequence>
<keyword evidence="4" id="KW-1185">Reference proteome</keyword>